<dbReference type="InterPro" id="IPR051697">
    <property type="entry name" value="Patched_domain-protein"/>
</dbReference>
<reference evidence="3 4" key="1">
    <citation type="submission" date="2022-12" db="EMBL/GenBank/DDBJ databases">
        <title>Chromosome-level genome of Tegillarca granosa.</title>
        <authorList>
            <person name="Kim J."/>
        </authorList>
    </citation>
    <scope>NUCLEOTIDE SEQUENCE [LARGE SCALE GENOMIC DNA]</scope>
    <source>
        <strain evidence="3">Teg-2019</strain>
        <tissue evidence="3">Adductor muscle</tissue>
    </source>
</reference>
<feature type="transmembrane region" description="Helical" evidence="2">
    <location>
        <begin position="65"/>
        <end position="88"/>
    </location>
</feature>
<keyword evidence="2" id="KW-0472">Membrane</keyword>
<feature type="transmembrane region" description="Helical" evidence="2">
    <location>
        <begin position="20"/>
        <end position="44"/>
    </location>
</feature>
<dbReference type="EMBL" id="JARBDR010000813">
    <property type="protein sequence ID" value="KAJ8305846.1"/>
    <property type="molecule type" value="Genomic_DNA"/>
</dbReference>
<keyword evidence="4" id="KW-1185">Reference proteome</keyword>
<gene>
    <name evidence="3" type="ORF">KUTeg_016391</name>
</gene>
<comment type="caution">
    <text evidence="3">The sequence shown here is derived from an EMBL/GenBank/DDBJ whole genome shotgun (WGS) entry which is preliminary data.</text>
</comment>
<dbReference type="Gene3D" id="1.20.1640.10">
    <property type="entry name" value="Multidrug efflux transporter AcrB transmembrane domain"/>
    <property type="match status" value="1"/>
</dbReference>
<feature type="region of interest" description="Disordered" evidence="1">
    <location>
        <begin position="208"/>
        <end position="236"/>
    </location>
</feature>
<dbReference type="SUPFAM" id="SSF82866">
    <property type="entry name" value="Multidrug efflux transporter AcrB transmembrane domain"/>
    <property type="match status" value="1"/>
</dbReference>
<organism evidence="3 4">
    <name type="scientific">Tegillarca granosa</name>
    <name type="common">Malaysian cockle</name>
    <name type="synonym">Anadara granosa</name>
    <dbReference type="NCBI Taxonomy" id="220873"/>
    <lineage>
        <taxon>Eukaryota</taxon>
        <taxon>Metazoa</taxon>
        <taxon>Spiralia</taxon>
        <taxon>Lophotrochozoa</taxon>
        <taxon>Mollusca</taxon>
        <taxon>Bivalvia</taxon>
        <taxon>Autobranchia</taxon>
        <taxon>Pteriomorphia</taxon>
        <taxon>Arcoida</taxon>
        <taxon>Arcoidea</taxon>
        <taxon>Arcidae</taxon>
        <taxon>Tegillarca</taxon>
    </lineage>
</organism>
<dbReference type="Proteomes" id="UP001217089">
    <property type="component" value="Unassembled WGS sequence"/>
</dbReference>
<keyword evidence="2" id="KW-0812">Transmembrane</keyword>
<accession>A0ABQ9EPJ7</accession>
<dbReference type="PANTHER" id="PTHR10796">
    <property type="entry name" value="PATCHED-RELATED"/>
    <property type="match status" value="1"/>
</dbReference>
<keyword evidence="2" id="KW-1133">Transmembrane helix</keyword>
<evidence type="ECO:0000256" key="1">
    <source>
        <dbReference type="SAM" id="MobiDB-lite"/>
    </source>
</evidence>
<evidence type="ECO:0000256" key="2">
    <source>
        <dbReference type="SAM" id="Phobius"/>
    </source>
</evidence>
<dbReference type="PANTHER" id="PTHR10796:SF130">
    <property type="entry name" value="PATCHED DOMAIN-CONTAINING PROTEIN 3-LIKE PROTEIN"/>
    <property type="match status" value="1"/>
</dbReference>
<name>A0ABQ9EPJ7_TEGGR</name>
<sequence>MANNGTTNGIVDVAGCMHFWGLTIDTVTSIILILAIGLAVDYSAHIGHSFMTIRGSRNDRVKSTLVEIGSPVFSGGFSTFLAFILLVGSNSYVFTTFFKVFLLVVVFGLFHGLVYLPTILSWIGPQPYLSAIRQTKHEKADSTNRNRNSLHGSDNRAMEAELQIRRSSQNIPDNIDYDNIGHGHPYIPPPDYTPPQSQAKRTELNTKFQKSRKSPISNGEVHISNEQTGPKSEGSFHNDMPDLSATSRICGKCNVLQAISYNK</sequence>
<feature type="compositionally biased region" description="Basic and acidic residues" evidence="1">
    <location>
        <begin position="135"/>
        <end position="144"/>
    </location>
</feature>
<feature type="transmembrane region" description="Helical" evidence="2">
    <location>
        <begin position="100"/>
        <end position="123"/>
    </location>
</feature>
<protein>
    <submittedName>
        <fullName evidence="3">Uncharacterized protein</fullName>
    </submittedName>
</protein>
<evidence type="ECO:0000313" key="3">
    <source>
        <dbReference type="EMBL" id="KAJ8305846.1"/>
    </source>
</evidence>
<proteinExistence type="predicted"/>
<evidence type="ECO:0000313" key="4">
    <source>
        <dbReference type="Proteomes" id="UP001217089"/>
    </source>
</evidence>
<feature type="region of interest" description="Disordered" evidence="1">
    <location>
        <begin position="135"/>
        <end position="155"/>
    </location>
</feature>